<feature type="signal peptide" evidence="4">
    <location>
        <begin position="1"/>
        <end position="17"/>
    </location>
</feature>
<keyword evidence="4" id="KW-0732">Signal</keyword>
<feature type="non-terminal residue" evidence="5">
    <location>
        <position position="1"/>
    </location>
</feature>
<proteinExistence type="inferred from homology"/>
<name>A0A0X3Q2W9_SCHSO</name>
<gene>
    <name evidence="5" type="primary">TPPC2</name>
    <name evidence="5" type="ORF">TR91706</name>
</gene>
<comment type="similarity">
    <text evidence="2">Belongs to the TRAPP small subunits family. Sedlin subfamily.</text>
</comment>
<evidence type="ECO:0000256" key="4">
    <source>
        <dbReference type="SAM" id="SignalP"/>
    </source>
</evidence>
<evidence type="ECO:0000313" key="5">
    <source>
        <dbReference type="EMBL" id="JAP58334.1"/>
    </source>
</evidence>
<keyword evidence="3" id="KW-0931">ER-Golgi transport</keyword>
<dbReference type="EMBL" id="GEEE01004891">
    <property type="protein sequence ID" value="JAP58334.1"/>
    <property type="molecule type" value="Transcribed_RNA"/>
</dbReference>
<dbReference type="CDD" id="cd14825">
    <property type="entry name" value="TRAPPC2_sedlin"/>
    <property type="match status" value="1"/>
</dbReference>
<dbReference type="GO" id="GO:0006888">
    <property type="term" value="P:endoplasmic reticulum to Golgi vesicle-mediated transport"/>
    <property type="evidence" value="ECO:0007669"/>
    <property type="project" value="InterPro"/>
</dbReference>
<protein>
    <submittedName>
        <fullName evidence="5">Trafficking protein particle complex subunit 2</fullName>
    </submittedName>
</protein>
<dbReference type="AlphaFoldDB" id="A0A0X3Q2W9"/>
<dbReference type="InterPro" id="IPR011012">
    <property type="entry name" value="Longin-like_dom_sf"/>
</dbReference>
<comment type="subcellular location">
    <subcellularLocation>
        <location evidence="1">Cytoplasm</location>
        <location evidence="1">Perinuclear region</location>
    </subcellularLocation>
</comment>
<reference evidence="5" key="1">
    <citation type="submission" date="2016-01" db="EMBL/GenBank/DDBJ databases">
        <title>Reference transcriptome for the parasite Schistocephalus solidus: insights into the molecular evolution of parasitism.</title>
        <authorList>
            <person name="Hebert F.O."/>
            <person name="Grambauer S."/>
            <person name="Barber I."/>
            <person name="Landry C.R."/>
            <person name="Aubin-Horth N."/>
        </authorList>
    </citation>
    <scope>NUCLEOTIDE SEQUENCE</scope>
</reference>
<organism evidence="5">
    <name type="scientific">Schistocephalus solidus</name>
    <name type="common">Tapeworm</name>
    <dbReference type="NCBI Taxonomy" id="70667"/>
    <lineage>
        <taxon>Eukaryota</taxon>
        <taxon>Metazoa</taxon>
        <taxon>Spiralia</taxon>
        <taxon>Lophotrochozoa</taxon>
        <taxon>Platyhelminthes</taxon>
        <taxon>Cestoda</taxon>
        <taxon>Eucestoda</taxon>
        <taxon>Diphyllobothriidea</taxon>
        <taxon>Diphyllobothriidae</taxon>
        <taxon>Schistocephalus</taxon>
    </lineage>
</organism>
<dbReference type="Pfam" id="PF04628">
    <property type="entry name" value="Sedlin_N"/>
    <property type="match status" value="1"/>
</dbReference>
<dbReference type="Gene3D" id="3.30.450.70">
    <property type="match status" value="1"/>
</dbReference>
<evidence type="ECO:0000256" key="1">
    <source>
        <dbReference type="ARBA" id="ARBA00004556"/>
    </source>
</evidence>
<evidence type="ECO:0000256" key="3">
    <source>
        <dbReference type="ARBA" id="ARBA00022892"/>
    </source>
</evidence>
<dbReference type="SUPFAM" id="SSF64356">
    <property type="entry name" value="SNARE-like"/>
    <property type="match status" value="1"/>
</dbReference>
<sequence>TVLTSLVVCSFLVLSHCIECDSLVASIIMRGPYYFVIVSHEDCPIFELAQPGAPKSSDQKIDLNYLTQFVAHASLDMVDENMWNTPSTYLKVVDRFNDWLVSAFITPAGLRFLLLHEEANEERIRVFFQEVYEAYVRLSMNPFFVHGAKINSGFFQKKVQQLARKYFG</sequence>
<dbReference type="PANTHER" id="PTHR12403">
    <property type="entry name" value="TRAFFICKING PROTEIN PARTICLE COMPLEX SUBUNIT 2"/>
    <property type="match status" value="1"/>
</dbReference>
<dbReference type="GO" id="GO:0048471">
    <property type="term" value="C:perinuclear region of cytoplasm"/>
    <property type="evidence" value="ECO:0007669"/>
    <property type="project" value="UniProtKB-SubCell"/>
</dbReference>
<dbReference type="InterPro" id="IPR006722">
    <property type="entry name" value="Sedlin"/>
</dbReference>
<evidence type="ECO:0000256" key="2">
    <source>
        <dbReference type="ARBA" id="ARBA00006626"/>
    </source>
</evidence>
<keyword evidence="3" id="KW-0813">Transport</keyword>
<accession>A0A0X3Q2W9</accession>
<feature type="chain" id="PRO_5007051434" evidence="4">
    <location>
        <begin position="18"/>
        <end position="168"/>
    </location>
</feature>